<dbReference type="RefSeq" id="WP_249329613.1">
    <property type="nucleotide sequence ID" value="NZ_CP060635.1"/>
</dbReference>
<reference evidence="2 3" key="1">
    <citation type="submission" date="2020-08" db="EMBL/GenBank/DDBJ databases">
        <authorList>
            <person name="Liu C."/>
            <person name="Sun Q."/>
        </authorList>
    </citation>
    <scope>NUCLEOTIDE SEQUENCE [LARGE SCALE GENOMIC DNA]</scope>
    <source>
        <strain evidence="2 3">NSJ-29</strain>
    </source>
</reference>
<evidence type="ECO:0000313" key="2">
    <source>
        <dbReference type="EMBL" id="QNM10245.1"/>
    </source>
</evidence>
<sequence length="837" mass="88568">MADINKSINDTTKKLEVLGNTFQKKIADPVLGKFLPLAQNGIQALSSEIEAITPVAAVATSALEGMLAVKEAAGFIKTMSETAESVGEFILKAASYAAAADTATGAQLGLNAAMTASPVGWMAVGVSALVGVVALLASNIEVAKSDTDILIDSASDLKDELNKSQESISATINSADESIASVGASSAVTSGYALEAANNLKKLIDSGGAAAGNQAEMAQEVEKLNILFPEMGLEIDSVTGKINMGMDAIYSYIDNMKQMSLAEAYNRAAADSYDELVQAQMKLNESQEAQTEIANQRKAKENELEKIREGEIERVEALRQAEKDYQKAMYEGADNLGEYEGKIYELQNSYVEVEGRTLSVVDAEVELQRQIGELTEAEKGLQEEIDEQSEAVAGATETADGYIEKSVELKEEAQKAAEAERERVNAMQAKNEASLASIEIAGQELEAYQNLTEEQQQMAVDFTNSVLAMEENLQNSISSQLGLFETLNTGAATSMEEILAGLDSQINGVETWEQNLNTLISRGINEDLIQTLIEAGPQAGSAVQAIVDAGEGQISELNDKWALKEQILNVTNDAGQALMGSGMEKIAEGFAGMSELLNASGADGVLGLVEGMQAAQQQALDAGEDLGIKTIESIDSGLGVNSPSWKTKDAGLNLNLGLSQGMRENMGIIRIAAGETGRVAVGMIETGLNLNAIKGYGSNAASALAEGILKGRSTVIAAATEIAAAAVNAAKEKLEINSPSRVFREMGINSMEGYSLGIKNARSEVSKAVSRAMDFSDLKKDGVSADSLLRENEQNGLTYSNLVRAFSTALHSMDLSMKLNGREFGRVLKEMGVAVSG</sequence>
<keyword evidence="3" id="KW-1185">Reference proteome</keyword>
<gene>
    <name evidence="2" type="ORF">H9Q79_08275</name>
</gene>
<evidence type="ECO:0000313" key="3">
    <source>
        <dbReference type="Proteomes" id="UP000515860"/>
    </source>
</evidence>
<organism evidence="2 3">
    <name type="scientific">Wansuia hejianensis</name>
    <dbReference type="NCBI Taxonomy" id="2763667"/>
    <lineage>
        <taxon>Bacteria</taxon>
        <taxon>Bacillati</taxon>
        <taxon>Bacillota</taxon>
        <taxon>Clostridia</taxon>
        <taxon>Lachnospirales</taxon>
        <taxon>Lachnospiraceae</taxon>
        <taxon>Wansuia</taxon>
    </lineage>
</organism>
<feature type="coiled-coil region" evidence="1">
    <location>
        <begin position="364"/>
        <end position="436"/>
    </location>
</feature>
<evidence type="ECO:0000256" key="1">
    <source>
        <dbReference type="SAM" id="Coils"/>
    </source>
</evidence>
<protein>
    <submittedName>
        <fullName evidence="2">Uncharacterized protein</fullName>
    </submittedName>
</protein>
<keyword evidence="1" id="KW-0175">Coiled coil</keyword>
<dbReference type="AlphaFoldDB" id="A0A7G9GHG3"/>
<proteinExistence type="predicted"/>
<name>A0A7G9GHG3_9FIRM</name>
<dbReference type="Proteomes" id="UP000515860">
    <property type="component" value="Chromosome"/>
</dbReference>
<feature type="coiled-coil region" evidence="1">
    <location>
        <begin position="283"/>
        <end position="313"/>
    </location>
</feature>
<accession>A0A7G9GHG3</accession>
<dbReference type="EMBL" id="CP060635">
    <property type="protein sequence ID" value="QNM10245.1"/>
    <property type="molecule type" value="Genomic_DNA"/>
</dbReference>
<dbReference type="KEGG" id="whj:H9Q79_08275"/>